<sequence>MIPNLSEEKSGVTLIVPSEQKSPFKQLFKRGTDIKFRLGFLKRRHTEGTINPSSVRPVPEEAQKWSNSFSDLMASKYGQALFTAFLQREFSEENIEFWLAVEDYRKSRQNKLNSKAQKIYNEFVIAQAPKEVNLDALTRDGLVSKMAQPTPSTFDQAQKRVQGLLEADAYSRFLKSDLYMELLHPEKYQNSS</sequence>
<evidence type="ECO:0000313" key="2">
    <source>
        <dbReference type="EMBL" id="OXA58791.1"/>
    </source>
</evidence>
<dbReference type="InterPro" id="IPR044926">
    <property type="entry name" value="RGS_subdomain_2"/>
</dbReference>
<reference evidence="2 3" key="1">
    <citation type="submission" date="2015-12" db="EMBL/GenBank/DDBJ databases">
        <title>The genome of Folsomia candida.</title>
        <authorList>
            <person name="Faddeeva A."/>
            <person name="Derks M.F."/>
            <person name="Anvar Y."/>
            <person name="Smit S."/>
            <person name="Van Straalen N."/>
            <person name="Roelofs D."/>
        </authorList>
    </citation>
    <scope>NUCLEOTIDE SEQUENCE [LARGE SCALE GENOMIC DNA]</scope>
    <source>
        <strain evidence="2 3">VU population</strain>
        <tissue evidence="2">Whole body</tissue>
    </source>
</reference>
<evidence type="ECO:0000313" key="3">
    <source>
        <dbReference type="Proteomes" id="UP000198287"/>
    </source>
</evidence>
<dbReference type="AlphaFoldDB" id="A0A226EPP3"/>
<dbReference type="SUPFAM" id="SSF48097">
    <property type="entry name" value="Regulator of G-protein signaling, RGS"/>
    <property type="match status" value="1"/>
</dbReference>
<organism evidence="2 3">
    <name type="scientific">Folsomia candida</name>
    <name type="common">Springtail</name>
    <dbReference type="NCBI Taxonomy" id="158441"/>
    <lineage>
        <taxon>Eukaryota</taxon>
        <taxon>Metazoa</taxon>
        <taxon>Ecdysozoa</taxon>
        <taxon>Arthropoda</taxon>
        <taxon>Hexapoda</taxon>
        <taxon>Collembola</taxon>
        <taxon>Entomobryomorpha</taxon>
        <taxon>Isotomoidea</taxon>
        <taxon>Isotomidae</taxon>
        <taxon>Proisotominae</taxon>
        <taxon>Folsomia</taxon>
    </lineage>
</organism>
<dbReference type="Gene3D" id="1.10.167.10">
    <property type="entry name" value="Regulator of G-protein Signalling 4, domain 2"/>
    <property type="match status" value="1"/>
</dbReference>
<dbReference type="OMA" id="MPEVTSD"/>
<accession>A0A226EPP3</accession>
<dbReference type="Proteomes" id="UP000198287">
    <property type="component" value="Unassembled WGS sequence"/>
</dbReference>
<dbReference type="OrthoDB" id="196547at2759"/>
<dbReference type="InterPro" id="IPR036305">
    <property type="entry name" value="RGS_sf"/>
</dbReference>
<proteinExistence type="predicted"/>
<dbReference type="SMART" id="SM00315">
    <property type="entry name" value="RGS"/>
    <property type="match status" value="1"/>
</dbReference>
<dbReference type="FunFam" id="1.10.167.10:FF:000001">
    <property type="entry name" value="Putative regulator of g-protein signaling 12"/>
    <property type="match status" value="1"/>
</dbReference>
<dbReference type="PANTHER" id="PTHR10845">
    <property type="entry name" value="REGULATOR OF G PROTEIN SIGNALING"/>
    <property type="match status" value="1"/>
</dbReference>
<dbReference type="Pfam" id="PF00615">
    <property type="entry name" value="RGS"/>
    <property type="match status" value="1"/>
</dbReference>
<dbReference type="PANTHER" id="PTHR10845:SF259">
    <property type="entry name" value="RGS DOMAIN-CONTAINING PROTEIN-RELATED"/>
    <property type="match status" value="1"/>
</dbReference>
<dbReference type="EMBL" id="LNIX01000003">
    <property type="protein sequence ID" value="OXA58791.1"/>
    <property type="molecule type" value="Genomic_DNA"/>
</dbReference>
<dbReference type="STRING" id="158441.A0A226EPP3"/>
<name>A0A226EPP3_FOLCA</name>
<dbReference type="InterPro" id="IPR016137">
    <property type="entry name" value="RGS"/>
</dbReference>
<gene>
    <name evidence="2" type="ORF">Fcan01_08110</name>
</gene>
<dbReference type="PRINTS" id="PR01301">
    <property type="entry name" value="RGSPROTEIN"/>
</dbReference>
<dbReference type="PROSITE" id="PS50132">
    <property type="entry name" value="RGS"/>
    <property type="match status" value="1"/>
</dbReference>
<feature type="domain" description="RGS" evidence="1">
    <location>
        <begin position="68"/>
        <end position="183"/>
    </location>
</feature>
<comment type="caution">
    <text evidence="2">The sequence shown here is derived from an EMBL/GenBank/DDBJ whole genome shotgun (WGS) entry which is preliminary data.</text>
</comment>
<keyword evidence="3" id="KW-1185">Reference proteome</keyword>
<evidence type="ECO:0000259" key="1">
    <source>
        <dbReference type="PROSITE" id="PS50132"/>
    </source>
</evidence>
<protein>
    <submittedName>
        <fullName evidence="2">Regulator of G-protein signaling 4</fullName>
    </submittedName>
</protein>